<protein>
    <submittedName>
        <fullName evidence="2">Lipocalin-like domain-containing protein</fullName>
    </submittedName>
</protein>
<organism evidence="2 3">
    <name type="scientific">Candidatus Parabacteroides intestinipullorum</name>
    <dbReference type="NCBI Taxonomy" id="2838723"/>
    <lineage>
        <taxon>Bacteria</taxon>
        <taxon>Pseudomonadati</taxon>
        <taxon>Bacteroidota</taxon>
        <taxon>Bacteroidia</taxon>
        <taxon>Bacteroidales</taxon>
        <taxon>Tannerellaceae</taxon>
        <taxon>Parabacteroides</taxon>
    </lineage>
</organism>
<sequence length="156" mass="17758">MEKIGKRRGGKWMELLLMLLLVWLCGCDRKWPMNGALDGQWQLLTVETRADGVVTDRKDEQLYFRFQLQLMMLTDLGGNGYGTYVGRMTYDQETQVVQTQEMNVRNNTGDSGIAATAEQLAPFGLDNGVTRFEVVKADGDHLILESDYARLTLRKF</sequence>
<reference evidence="2" key="1">
    <citation type="journal article" date="2021" name="PeerJ">
        <title>Extensive microbial diversity within the chicken gut microbiome revealed by metagenomics and culture.</title>
        <authorList>
            <person name="Gilroy R."/>
            <person name="Ravi A."/>
            <person name="Getino M."/>
            <person name="Pursley I."/>
            <person name="Horton D.L."/>
            <person name="Alikhan N.F."/>
            <person name="Baker D."/>
            <person name="Gharbi K."/>
            <person name="Hall N."/>
            <person name="Watson M."/>
            <person name="Adriaenssens E.M."/>
            <person name="Foster-Nyarko E."/>
            <person name="Jarju S."/>
            <person name="Secka A."/>
            <person name="Antonio M."/>
            <person name="Oren A."/>
            <person name="Chaudhuri R.R."/>
            <person name="La Ragione R."/>
            <person name="Hildebrand F."/>
            <person name="Pallen M.J."/>
        </authorList>
    </citation>
    <scope>NUCLEOTIDE SEQUENCE</scope>
    <source>
        <strain evidence="2">ChiGjej6B6-14162</strain>
    </source>
</reference>
<gene>
    <name evidence="2" type="ORF">H9977_10670</name>
</gene>
<dbReference type="InterPro" id="IPR024311">
    <property type="entry name" value="Lipocalin-like"/>
</dbReference>
<name>A0A9D2BHJ3_9BACT</name>
<feature type="domain" description="Lipocalin-like" evidence="1">
    <location>
        <begin position="24"/>
        <end position="156"/>
    </location>
</feature>
<dbReference type="Proteomes" id="UP000886740">
    <property type="component" value="Unassembled WGS sequence"/>
</dbReference>
<evidence type="ECO:0000259" key="1">
    <source>
        <dbReference type="Pfam" id="PF16585"/>
    </source>
</evidence>
<comment type="caution">
    <text evidence="2">The sequence shown here is derived from an EMBL/GenBank/DDBJ whole genome shotgun (WGS) entry which is preliminary data.</text>
</comment>
<proteinExistence type="predicted"/>
<reference evidence="2" key="2">
    <citation type="submission" date="2021-04" db="EMBL/GenBank/DDBJ databases">
        <authorList>
            <person name="Gilroy R."/>
        </authorList>
    </citation>
    <scope>NUCLEOTIDE SEQUENCE</scope>
    <source>
        <strain evidence="2">ChiGjej6B6-14162</strain>
    </source>
</reference>
<dbReference type="AlphaFoldDB" id="A0A9D2BHJ3"/>
<evidence type="ECO:0000313" key="2">
    <source>
        <dbReference type="EMBL" id="HIX75479.1"/>
    </source>
</evidence>
<dbReference type="PROSITE" id="PS51257">
    <property type="entry name" value="PROKAR_LIPOPROTEIN"/>
    <property type="match status" value="1"/>
</dbReference>
<accession>A0A9D2BHJ3</accession>
<dbReference type="Gene3D" id="2.40.128.280">
    <property type="match status" value="1"/>
</dbReference>
<evidence type="ECO:0000313" key="3">
    <source>
        <dbReference type="Proteomes" id="UP000886740"/>
    </source>
</evidence>
<dbReference type="Pfam" id="PF16585">
    <property type="entry name" value="Lipocalin_8"/>
    <property type="match status" value="1"/>
</dbReference>
<dbReference type="EMBL" id="DXEL01000072">
    <property type="protein sequence ID" value="HIX75479.1"/>
    <property type="molecule type" value="Genomic_DNA"/>
</dbReference>